<dbReference type="Gene3D" id="2.40.10.120">
    <property type="match status" value="1"/>
</dbReference>
<accession>A0A9D1K487</accession>
<protein>
    <submittedName>
        <fullName evidence="3">Trypsin-like peptidase domain-containing protein</fullName>
    </submittedName>
</protein>
<gene>
    <name evidence="3" type="ORF">IAD41_00645</name>
</gene>
<evidence type="ECO:0000256" key="2">
    <source>
        <dbReference type="ARBA" id="ARBA00022801"/>
    </source>
</evidence>
<feature type="non-terminal residue" evidence="3">
    <location>
        <position position="1"/>
    </location>
</feature>
<keyword evidence="1" id="KW-0645">Protease</keyword>
<organism evidence="3 4">
    <name type="scientific">Candidatus Scatenecus faecavium</name>
    <dbReference type="NCBI Taxonomy" id="2840915"/>
    <lineage>
        <taxon>Bacteria</taxon>
        <taxon>Candidatus Scatenecus</taxon>
    </lineage>
</organism>
<dbReference type="InterPro" id="IPR001940">
    <property type="entry name" value="Peptidase_S1C"/>
</dbReference>
<dbReference type="PANTHER" id="PTHR43343:SF3">
    <property type="entry name" value="PROTEASE DO-LIKE 8, CHLOROPLASTIC"/>
    <property type="match status" value="1"/>
</dbReference>
<reference evidence="3" key="1">
    <citation type="submission" date="2020-10" db="EMBL/GenBank/DDBJ databases">
        <authorList>
            <person name="Gilroy R."/>
        </authorList>
    </citation>
    <scope>NUCLEOTIDE SEQUENCE</scope>
    <source>
        <strain evidence="3">CHK152-2994</strain>
    </source>
</reference>
<dbReference type="AlphaFoldDB" id="A0A9D1K487"/>
<dbReference type="SUPFAM" id="SSF50494">
    <property type="entry name" value="Trypsin-like serine proteases"/>
    <property type="match status" value="1"/>
</dbReference>
<sequence>PDEQINITVYEKINPAIVSIDAQTVDGVSAGTGCVVSTDGLILTGSHVIDGCKSVEVTMHNGQVYKAEVVSKMGKNKDLALLKINPKMQLQTIKFGDSQNIKVGQKVLAIGNPFGFSGTLTQGIISRIDYAKNKIQTDAAINPGCSGGPLLNSSGEVIGINQSIYNPDNNISNIGIGFAIPINDAKKFIETVKVSQKK</sequence>
<dbReference type="PANTHER" id="PTHR43343">
    <property type="entry name" value="PEPTIDASE S12"/>
    <property type="match status" value="1"/>
</dbReference>
<comment type="caution">
    <text evidence="3">The sequence shown here is derived from an EMBL/GenBank/DDBJ whole genome shotgun (WGS) entry which is preliminary data.</text>
</comment>
<evidence type="ECO:0000256" key="1">
    <source>
        <dbReference type="ARBA" id="ARBA00022670"/>
    </source>
</evidence>
<dbReference type="PRINTS" id="PR00834">
    <property type="entry name" value="PROTEASES2C"/>
</dbReference>
<dbReference type="GO" id="GO:0006508">
    <property type="term" value="P:proteolysis"/>
    <property type="evidence" value="ECO:0007669"/>
    <property type="project" value="UniProtKB-KW"/>
</dbReference>
<dbReference type="InterPro" id="IPR051201">
    <property type="entry name" value="Chloro_Bact_Ser_Proteases"/>
</dbReference>
<keyword evidence="2" id="KW-0378">Hydrolase</keyword>
<dbReference type="EMBL" id="DVJO01000018">
    <property type="protein sequence ID" value="HIS82104.1"/>
    <property type="molecule type" value="Genomic_DNA"/>
</dbReference>
<dbReference type="InterPro" id="IPR009003">
    <property type="entry name" value="Peptidase_S1_PA"/>
</dbReference>
<dbReference type="Pfam" id="PF13365">
    <property type="entry name" value="Trypsin_2"/>
    <property type="match status" value="1"/>
</dbReference>
<evidence type="ECO:0000313" key="3">
    <source>
        <dbReference type="EMBL" id="HIS82104.1"/>
    </source>
</evidence>
<name>A0A9D1K487_9BACT</name>
<proteinExistence type="predicted"/>
<evidence type="ECO:0000313" key="4">
    <source>
        <dbReference type="Proteomes" id="UP000824139"/>
    </source>
</evidence>
<reference evidence="3" key="2">
    <citation type="journal article" date="2021" name="PeerJ">
        <title>Extensive microbial diversity within the chicken gut microbiome revealed by metagenomics and culture.</title>
        <authorList>
            <person name="Gilroy R."/>
            <person name="Ravi A."/>
            <person name="Getino M."/>
            <person name="Pursley I."/>
            <person name="Horton D.L."/>
            <person name="Alikhan N.F."/>
            <person name="Baker D."/>
            <person name="Gharbi K."/>
            <person name="Hall N."/>
            <person name="Watson M."/>
            <person name="Adriaenssens E.M."/>
            <person name="Foster-Nyarko E."/>
            <person name="Jarju S."/>
            <person name="Secka A."/>
            <person name="Antonio M."/>
            <person name="Oren A."/>
            <person name="Chaudhuri R.R."/>
            <person name="La Ragione R."/>
            <person name="Hildebrand F."/>
            <person name="Pallen M.J."/>
        </authorList>
    </citation>
    <scope>NUCLEOTIDE SEQUENCE</scope>
    <source>
        <strain evidence="3">CHK152-2994</strain>
    </source>
</reference>
<dbReference type="GO" id="GO:0004252">
    <property type="term" value="F:serine-type endopeptidase activity"/>
    <property type="evidence" value="ECO:0007669"/>
    <property type="project" value="InterPro"/>
</dbReference>
<dbReference type="Proteomes" id="UP000824139">
    <property type="component" value="Unassembled WGS sequence"/>
</dbReference>